<gene>
    <name evidence="5" type="ORF">GCM10010468_66260</name>
</gene>
<dbReference type="SUPFAM" id="SSF46785">
    <property type="entry name" value="Winged helix' DNA-binding domain"/>
    <property type="match status" value="1"/>
</dbReference>
<dbReference type="EMBL" id="BAAAUV010000025">
    <property type="protein sequence ID" value="GAA3233618.1"/>
    <property type="molecule type" value="Genomic_DNA"/>
</dbReference>
<dbReference type="PANTHER" id="PTHR43537:SF45">
    <property type="entry name" value="GNTR FAMILY REGULATORY PROTEIN"/>
    <property type="match status" value="1"/>
</dbReference>
<evidence type="ECO:0000259" key="4">
    <source>
        <dbReference type="PROSITE" id="PS50949"/>
    </source>
</evidence>
<proteinExistence type="predicted"/>
<evidence type="ECO:0000313" key="5">
    <source>
        <dbReference type="EMBL" id="GAA3233618.1"/>
    </source>
</evidence>
<dbReference type="InterPro" id="IPR036388">
    <property type="entry name" value="WH-like_DNA-bd_sf"/>
</dbReference>
<dbReference type="SUPFAM" id="SSF48008">
    <property type="entry name" value="GntR ligand-binding domain-like"/>
    <property type="match status" value="1"/>
</dbReference>
<dbReference type="RefSeq" id="WP_344836227.1">
    <property type="nucleotide sequence ID" value="NZ_BAAAUV010000025.1"/>
</dbReference>
<dbReference type="InterPro" id="IPR011711">
    <property type="entry name" value="GntR_C"/>
</dbReference>
<organism evidence="5 6">
    <name type="scientific">Actinocorallia longicatena</name>
    <dbReference type="NCBI Taxonomy" id="111803"/>
    <lineage>
        <taxon>Bacteria</taxon>
        <taxon>Bacillati</taxon>
        <taxon>Actinomycetota</taxon>
        <taxon>Actinomycetes</taxon>
        <taxon>Streptosporangiales</taxon>
        <taxon>Thermomonosporaceae</taxon>
        <taxon>Actinocorallia</taxon>
    </lineage>
</organism>
<evidence type="ECO:0000313" key="6">
    <source>
        <dbReference type="Proteomes" id="UP001501237"/>
    </source>
</evidence>
<name>A0ABP6QJB7_9ACTN</name>
<keyword evidence="3" id="KW-0804">Transcription</keyword>
<dbReference type="InterPro" id="IPR008920">
    <property type="entry name" value="TF_FadR/GntR_C"/>
</dbReference>
<evidence type="ECO:0000256" key="3">
    <source>
        <dbReference type="ARBA" id="ARBA00023163"/>
    </source>
</evidence>
<comment type="caution">
    <text evidence="5">The sequence shown here is derived from an EMBL/GenBank/DDBJ whole genome shotgun (WGS) entry which is preliminary data.</text>
</comment>
<dbReference type="Pfam" id="PF00392">
    <property type="entry name" value="GntR"/>
    <property type="match status" value="1"/>
</dbReference>
<dbReference type="SMART" id="SM00345">
    <property type="entry name" value="HTH_GNTR"/>
    <property type="match status" value="1"/>
</dbReference>
<feature type="domain" description="HTH gntR-type" evidence="4">
    <location>
        <begin position="14"/>
        <end position="81"/>
    </location>
</feature>
<protein>
    <submittedName>
        <fullName evidence="5">GntR family transcriptional regulator</fullName>
    </submittedName>
</protein>
<dbReference type="PANTHER" id="PTHR43537">
    <property type="entry name" value="TRANSCRIPTIONAL REGULATOR, GNTR FAMILY"/>
    <property type="match status" value="1"/>
</dbReference>
<dbReference type="SMART" id="SM00895">
    <property type="entry name" value="FCD"/>
    <property type="match status" value="1"/>
</dbReference>
<dbReference type="InterPro" id="IPR000524">
    <property type="entry name" value="Tscrpt_reg_HTH_GntR"/>
</dbReference>
<dbReference type="InterPro" id="IPR036390">
    <property type="entry name" value="WH_DNA-bd_sf"/>
</dbReference>
<dbReference type="Pfam" id="PF07729">
    <property type="entry name" value="FCD"/>
    <property type="match status" value="1"/>
</dbReference>
<dbReference type="CDD" id="cd07377">
    <property type="entry name" value="WHTH_GntR"/>
    <property type="match status" value="1"/>
</dbReference>
<accession>A0ABP6QJB7</accession>
<dbReference type="Proteomes" id="UP001501237">
    <property type="component" value="Unassembled WGS sequence"/>
</dbReference>
<reference evidence="6" key="1">
    <citation type="journal article" date="2019" name="Int. J. Syst. Evol. Microbiol.">
        <title>The Global Catalogue of Microorganisms (GCM) 10K type strain sequencing project: providing services to taxonomists for standard genome sequencing and annotation.</title>
        <authorList>
            <consortium name="The Broad Institute Genomics Platform"/>
            <consortium name="The Broad Institute Genome Sequencing Center for Infectious Disease"/>
            <person name="Wu L."/>
            <person name="Ma J."/>
        </authorList>
    </citation>
    <scope>NUCLEOTIDE SEQUENCE [LARGE SCALE GENOMIC DNA]</scope>
    <source>
        <strain evidence="6">JCM 9377</strain>
    </source>
</reference>
<dbReference type="PROSITE" id="PS50949">
    <property type="entry name" value="HTH_GNTR"/>
    <property type="match status" value="1"/>
</dbReference>
<evidence type="ECO:0000256" key="1">
    <source>
        <dbReference type="ARBA" id="ARBA00023015"/>
    </source>
</evidence>
<keyword evidence="1" id="KW-0805">Transcription regulation</keyword>
<sequence>MSEPLNLPDFRARRNIREKIADALRAALVAGEMRPGVIYSAPVLAERFGVSATPVREAMLDLVKEGLVSVVRNKGFRVTALSERDLDEITELRALIEVPTVAKIAATVPGERVAALRPLAEAIVRAAETGDIVGYIEADQAFHLELLALAGNAHLPGIVRDLRHRSRLYGMARLSEQGGLVASAREHLELLGRIAAGDAEGAAAFMDHHLRHVRGVWAGRAEPEPADGPLI</sequence>
<dbReference type="Gene3D" id="1.10.10.10">
    <property type="entry name" value="Winged helix-like DNA-binding domain superfamily/Winged helix DNA-binding domain"/>
    <property type="match status" value="1"/>
</dbReference>
<keyword evidence="2" id="KW-0238">DNA-binding</keyword>
<keyword evidence="6" id="KW-1185">Reference proteome</keyword>
<evidence type="ECO:0000256" key="2">
    <source>
        <dbReference type="ARBA" id="ARBA00023125"/>
    </source>
</evidence>
<dbReference type="Gene3D" id="1.20.120.530">
    <property type="entry name" value="GntR ligand-binding domain-like"/>
    <property type="match status" value="1"/>
</dbReference>